<dbReference type="EMBL" id="GBRH01206584">
    <property type="protein sequence ID" value="JAD91311.1"/>
    <property type="molecule type" value="Transcribed_RNA"/>
</dbReference>
<dbReference type="AlphaFoldDB" id="A0A0A9DU21"/>
<reference evidence="1" key="2">
    <citation type="journal article" date="2015" name="Data Brief">
        <title>Shoot transcriptome of the giant reed, Arundo donax.</title>
        <authorList>
            <person name="Barrero R.A."/>
            <person name="Guerrero F.D."/>
            <person name="Moolhuijzen P."/>
            <person name="Goolsby J.A."/>
            <person name="Tidwell J."/>
            <person name="Bellgard S.E."/>
            <person name="Bellgard M.I."/>
        </authorList>
    </citation>
    <scope>NUCLEOTIDE SEQUENCE</scope>
    <source>
        <tissue evidence="1">Shoot tissue taken approximately 20 cm above the soil surface</tissue>
    </source>
</reference>
<reference evidence="1" key="1">
    <citation type="submission" date="2014-09" db="EMBL/GenBank/DDBJ databases">
        <authorList>
            <person name="Magalhaes I.L.F."/>
            <person name="Oliveira U."/>
            <person name="Santos F.R."/>
            <person name="Vidigal T.H.D.A."/>
            <person name="Brescovit A.D."/>
            <person name="Santos A.J."/>
        </authorList>
    </citation>
    <scope>NUCLEOTIDE SEQUENCE</scope>
    <source>
        <tissue evidence="1">Shoot tissue taken approximately 20 cm above the soil surface</tissue>
    </source>
</reference>
<evidence type="ECO:0000313" key="1">
    <source>
        <dbReference type="EMBL" id="JAD91311.1"/>
    </source>
</evidence>
<organism evidence="1">
    <name type="scientific">Arundo donax</name>
    <name type="common">Giant reed</name>
    <name type="synonym">Donax arundinaceus</name>
    <dbReference type="NCBI Taxonomy" id="35708"/>
    <lineage>
        <taxon>Eukaryota</taxon>
        <taxon>Viridiplantae</taxon>
        <taxon>Streptophyta</taxon>
        <taxon>Embryophyta</taxon>
        <taxon>Tracheophyta</taxon>
        <taxon>Spermatophyta</taxon>
        <taxon>Magnoliopsida</taxon>
        <taxon>Liliopsida</taxon>
        <taxon>Poales</taxon>
        <taxon>Poaceae</taxon>
        <taxon>PACMAD clade</taxon>
        <taxon>Arundinoideae</taxon>
        <taxon>Arundineae</taxon>
        <taxon>Arundo</taxon>
    </lineage>
</organism>
<proteinExistence type="predicted"/>
<name>A0A0A9DU21_ARUDO</name>
<accession>A0A0A9DU21</accession>
<protein>
    <submittedName>
        <fullName evidence="1">Uncharacterized protein</fullName>
    </submittedName>
</protein>
<sequence>MVATIILAMTTRTLTLGLLRNLWQT</sequence>